<evidence type="ECO:0000313" key="1">
    <source>
        <dbReference type="EMBL" id="SMC52712.1"/>
    </source>
</evidence>
<protein>
    <submittedName>
        <fullName evidence="1">Uncharacterized protein</fullName>
    </submittedName>
</protein>
<reference evidence="1" key="1">
    <citation type="submission" date="2017-04" db="EMBL/GenBank/DDBJ databases">
        <authorList>
            <person name="Varghese N."/>
            <person name="Submissions S."/>
        </authorList>
    </citation>
    <scope>NUCLEOTIDE SEQUENCE</scope>
    <source>
        <strain evidence="1">WTE2008</strain>
    </source>
</reference>
<accession>A0AC61PKK8</accession>
<organism evidence="1 2">
    <name type="scientific">Aristaeella lactis</name>
    <dbReference type="NCBI Taxonomy" id="3046383"/>
    <lineage>
        <taxon>Bacteria</taxon>
        <taxon>Bacillati</taxon>
        <taxon>Bacillota</taxon>
        <taxon>Clostridia</taxon>
        <taxon>Eubacteriales</taxon>
        <taxon>Aristaeellaceae</taxon>
        <taxon>Aristaeella</taxon>
    </lineage>
</organism>
<dbReference type="Proteomes" id="UP000192328">
    <property type="component" value="Unassembled WGS sequence"/>
</dbReference>
<dbReference type="EMBL" id="FWXZ01000002">
    <property type="protein sequence ID" value="SMC52712.1"/>
    <property type="molecule type" value="Genomic_DNA"/>
</dbReference>
<keyword evidence="2" id="KW-1185">Reference proteome</keyword>
<proteinExistence type="predicted"/>
<comment type="caution">
    <text evidence="1">The sequence shown here is derived from an EMBL/GenBank/DDBJ whole genome shotgun (WGS) entry which is preliminary data.</text>
</comment>
<name>A0AC61PKK8_9FIRM</name>
<evidence type="ECO:0000313" key="2">
    <source>
        <dbReference type="Proteomes" id="UP000192328"/>
    </source>
</evidence>
<gene>
    <name evidence="1" type="ORF">SAMN06297397_1239</name>
</gene>
<sequence length="217" mass="24943">MNHKRLNRDQWGFQYYPYYQMRIDHELFHGTVCLIRLTDGEKNYWETPKAGRIQVTGGGMTWLELIPDGTRRVITTMYFPDGTHDPERKHYPVTADERYQPSIWYIDIIEGIEQDEDGITVFIDKYLDVIITPEGEVKVDDRDELDAAYASGELSKEQYDAALAEGEAILQAYGGDIRGLDALCAAVRKLAEERIGAGEPITMCREVREWRKTQGES</sequence>